<dbReference type="EMBL" id="ABEU02000017">
    <property type="protein sequence ID" value="PNR35757.1"/>
    <property type="molecule type" value="Genomic_DNA"/>
</dbReference>
<evidence type="ECO:0000313" key="2">
    <source>
        <dbReference type="EnsemblPlants" id="Pp3c17_3043V3.1"/>
    </source>
</evidence>
<proteinExistence type="predicted"/>
<dbReference type="Gramene" id="Pp3c17_3043V3.1">
    <property type="protein sequence ID" value="Pp3c17_3043V3.1"/>
    <property type="gene ID" value="Pp3c17_3043"/>
</dbReference>
<name>A0A2K1J2K5_PHYPA</name>
<evidence type="ECO:0000313" key="1">
    <source>
        <dbReference type="EMBL" id="PNR35757.1"/>
    </source>
</evidence>
<reference evidence="1 3" key="1">
    <citation type="journal article" date="2008" name="Science">
        <title>The Physcomitrella genome reveals evolutionary insights into the conquest of land by plants.</title>
        <authorList>
            <person name="Rensing S."/>
            <person name="Lang D."/>
            <person name="Zimmer A."/>
            <person name="Terry A."/>
            <person name="Salamov A."/>
            <person name="Shapiro H."/>
            <person name="Nishiyama T."/>
            <person name="Perroud P.-F."/>
            <person name="Lindquist E."/>
            <person name="Kamisugi Y."/>
            <person name="Tanahashi T."/>
            <person name="Sakakibara K."/>
            <person name="Fujita T."/>
            <person name="Oishi K."/>
            <person name="Shin-I T."/>
            <person name="Kuroki Y."/>
            <person name="Toyoda A."/>
            <person name="Suzuki Y."/>
            <person name="Hashimoto A."/>
            <person name="Yamaguchi K."/>
            <person name="Sugano A."/>
            <person name="Kohara Y."/>
            <person name="Fujiyama A."/>
            <person name="Anterola A."/>
            <person name="Aoki S."/>
            <person name="Ashton N."/>
            <person name="Barbazuk W.B."/>
            <person name="Barker E."/>
            <person name="Bennetzen J."/>
            <person name="Bezanilla M."/>
            <person name="Blankenship R."/>
            <person name="Cho S.H."/>
            <person name="Dutcher S."/>
            <person name="Estelle M."/>
            <person name="Fawcett J.A."/>
            <person name="Gundlach H."/>
            <person name="Hanada K."/>
            <person name="Heyl A."/>
            <person name="Hicks K.A."/>
            <person name="Hugh J."/>
            <person name="Lohr M."/>
            <person name="Mayer K."/>
            <person name="Melkozernov A."/>
            <person name="Murata T."/>
            <person name="Nelson D."/>
            <person name="Pils B."/>
            <person name="Prigge M."/>
            <person name="Reiss B."/>
            <person name="Renner T."/>
            <person name="Rombauts S."/>
            <person name="Rushton P."/>
            <person name="Sanderfoot A."/>
            <person name="Schween G."/>
            <person name="Shiu S.-H."/>
            <person name="Stueber K."/>
            <person name="Theodoulou F.L."/>
            <person name="Tu H."/>
            <person name="Van de Peer Y."/>
            <person name="Verrier P.J."/>
            <person name="Waters E."/>
            <person name="Wood A."/>
            <person name="Yang L."/>
            <person name="Cove D."/>
            <person name="Cuming A."/>
            <person name="Hasebe M."/>
            <person name="Lucas S."/>
            <person name="Mishler D.B."/>
            <person name="Reski R."/>
            <person name="Grigoriev I."/>
            <person name="Quatrano R.S."/>
            <person name="Boore J.L."/>
        </authorList>
    </citation>
    <scope>NUCLEOTIDE SEQUENCE [LARGE SCALE GENOMIC DNA]</scope>
    <source>
        <strain evidence="2 3">cv. Gransden 2004</strain>
    </source>
</reference>
<gene>
    <name evidence="1" type="ORF">PHYPA_021607</name>
</gene>
<accession>A0A2K1J2K5</accession>
<sequence>MSDCMLMATDEIAQISENLKENKSPEITMTSVGAFKDMGGGGGGEEQWIPIRGVAGVDVAILNLYAPLISVERCELSTELLHSLPRDCRWILGGS</sequence>
<dbReference type="EnsemblPlants" id="Pp3c17_3043V3.1">
    <property type="protein sequence ID" value="Pp3c17_3043V3.1"/>
    <property type="gene ID" value="Pp3c17_3043"/>
</dbReference>
<organism evidence="1">
    <name type="scientific">Physcomitrium patens</name>
    <name type="common">Spreading-leaved earth moss</name>
    <name type="synonym">Physcomitrella patens</name>
    <dbReference type="NCBI Taxonomy" id="3218"/>
    <lineage>
        <taxon>Eukaryota</taxon>
        <taxon>Viridiplantae</taxon>
        <taxon>Streptophyta</taxon>
        <taxon>Embryophyta</taxon>
        <taxon>Bryophyta</taxon>
        <taxon>Bryophytina</taxon>
        <taxon>Bryopsida</taxon>
        <taxon>Funariidae</taxon>
        <taxon>Funariales</taxon>
        <taxon>Funariaceae</taxon>
        <taxon>Physcomitrium</taxon>
    </lineage>
</organism>
<reference evidence="2" key="3">
    <citation type="submission" date="2020-12" db="UniProtKB">
        <authorList>
            <consortium name="EnsemblPlants"/>
        </authorList>
    </citation>
    <scope>IDENTIFICATION</scope>
</reference>
<reference evidence="1 3" key="2">
    <citation type="journal article" date="2018" name="Plant J.">
        <title>The Physcomitrella patens chromosome-scale assembly reveals moss genome structure and evolution.</title>
        <authorList>
            <person name="Lang D."/>
            <person name="Ullrich K.K."/>
            <person name="Murat F."/>
            <person name="Fuchs J."/>
            <person name="Jenkins J."/>
            <person name="Haas F.B."/>
            <person name="Piednoel M."/>
            <person name="Gundlach H."/>
            <person name="Van Bel M."/>
            <person name="Meyberg R."/>
            <person name="Vives C."/>
            <person name="Morata J."/>
            <person name="Symeonidi A."/>
            <person name="Hiss M."/>
            <person name="Muchero W."/>
            <person name="Kamisugi Y."/>
            <person name="Saleh O."/>
            <person name="Blanc G."/>
            <person name="Decker E.L."/>
            <person name="van Gessel N."/>
            <person name="Grimwood J."/>
            <person name="Hayes R.D."/>
            <person name="Graham S.W."/>
            <person name="Gunter L.E."/>
            <person name="McDaniel S.F."/>
            <person name="Hoernstein S.N.W."/>
            <person name="Larsson A."/>
            <person name="Li F.W."/>
            <person name="Perroud P.F."/>
            <person name="Phillips J."/>
            <person name="Ranjan P."/>
            <person name="Rokshar D.S."/>
            <person name="Rothfels C.J."/>
            <person name="Schneider L."/>
            <person name="Shu S."/>
            <person name="Stevenson D.W."/>
            <person name="Thummler F."/>
            <person name="Tillich M."/>
            <person name="Villarreal Aguilar J.C."/>
            <person name="Widiez T."/>
            <person name="Wong G.K."/>
            <person name="Wymore A."/>
            <person name="Zhang Y."/>
            <person name="Zimmer A.D."/>
            <person name="Quatrano R.S."/>
            <person name="Mayer K.F.X."/>
            <person name="Goodstein D."/>
            <person name="Casacuberta J.M."/>
            <person name="Vandepoele K."/>
            <person name="Reski R."/>
            <person name="Cuming A.C."/>
            <person name="Tuskan G.A."/>
            <person name="Maumus F."/>
            <person name="Salse J."/>
            <person name="Schmutz J."/>
            <person name="Rensing S.A."/>
        </authorList>
    </citation>
    <scope>NUCLEOTIDE SEQUENCE [LARGE SCALE GENOMIC DNA]</scope>
    <source>
        <strain evidence="2 3">cv. Gransden 2004</strain>
    </source>
</reference>
<dbReference type="InParanoid" id="A0A2K1J2K5"/>
<protein>
    <submittedName>
        <fullName evidence="1 2">Uncharacterized protein</fullName>
    </submittedName>
</protein>
<dbReference type="Proteomes" id="UP000006727">
    <property type="component" value="Chromosome 17"/>
</dbReference>
<dbReference type="AlphaFoldDB" id="A0A2K1J2K5"/>
<keyword evidence="3" id="KW-1185">Reference proteome</keyword>
<evidence type="ECO:0000313" key="3">
    <source>
        <dbReference type="Proteomes" id="UP000006727"/>
    </source>
</evidence>